<dbReference type="InterPro" id="IPR023214">
    <property type="entry name" value="HAD_sf"/>
</dbReference>
<comment type="subcellular location">
    <subcellularLocation>
        <location evidence="2 14">Cell membrane</location>
    </subcellularLocation>
    <subcellularLocation>
        <location evidence="1">Endomembrane system</location>
        <topology evidence="1">Multi-pass membrane protein</topology>
    </subcellularLocation>
</comment>
<evidence type="ECO:0000256" key="14">
    <source>
        <dbReference type="RuleBase" id="RU362081"/>
    </source>
</evidence>
<comment type="similarity">
    <text evidence="3 14">Belongs to the cation transport ATPase (P-type) (TC 3.A.3) family. Type IB subfamily.</text>
</comment>
<dbReference type="InterPro" id="IPR023299">
    <property type="entry name" value="ATPase_P-typ_cyto_dom_N"/>
</dbReference>
<evidence type="ECO:0000256" key="3">
    <source>
        <dbReference type="ARBA" id="ARBA00006024"/>
    </source>
</evidence>
<dbReference type="GO" id="GO:0016887">
    <property type="term" value="F:ATP hydrolysis activity"/>
    <property type="evidence" value="ECO:0007669"/>
    <property type="project" value="InterPro"/>
</dbReference>
<evidence type="ECO:0000256" key="5">
    <source>
        <dbReference type="ARBA" id="ARBA00022692"/>
    </source>
</evidence>
<evidence type="ECO:0000256" key="12">
    <source>
        <dbReference type="ARBA" id="ARBA00037143"/>
    </source>
</evidence>
<feature type="transmembrane region" description="Helical" evidence="14">
    <location>
        <begin position="210"/>
        <end position="228"/>
    </location>
</feature>
<evidence type="ECO:0000256" key="2">
    <source>
        <dbReference type="ARBA" id="ARBA00004236"/>
    </source>
</evidence>
<dbReference type="Gene3D" id="3.40.1110.10">
    <property type="entry name" value="Calcium-transporting ATPase, cytoplasmic domain N"/>
    <property type="match status" value="1"/>
</dbReference>
<dbReference type="InterPro" id="IPR036412">
    <property type="entry name" value="HAD-like_sf"/>
</dbReference>
<organism evidence="16 17">
    <name type="scientific">Campylobacter ureolyticus</name>
    <dbReference type="NCBI Taxonomy" id="827"/>
    <lineage>
        <taxon>Bacteria</taxon>
        <taxon>Pseudomonadati</taxon>
        <taxon>Campylobacterota</taxon>
        <taxon>Epsilonproteobacteria</taxon>
        <taxon>Campylobacterales</taxon>
        <taxon>Campylobacteraceae</taxon>
        <taxon>Campylobacter</taxon>
    </lineage>
</organism>
<feature type="transmembrane region" description="Helical" evidence="14">
    <location>
        <begin position="746"/>
        <end position="779"/>
    </location>
</feature>
<dbReference type="GO" id="GO:0005886">
    <property type="term" value="C:plasma membrane"/>
    <property type="evidence" value="ECO:0007669"/>
    <property type="project" value="UniProtKB-SubCell"/>
</dbReference>
<protein>
    <recommendedName>
        <fullName evidence="13">Copper-transporting ATPase</fullName>
    </recommendedName>
</protein>
<keyword evidence="11 14" id="KW-0472">Membrane</keyword>
<dbReference type="InterPro" id="IPR008250">
    <property type="entry name" value="ATPase_P-typ_transduc_dom_A_sf"/>
</dbReference>
<keyword evidence="6 14" id="KW-0479">Metal-binding</keyword>
<dbReference type="InterPro" id="IPR027256">
    <property type="entry name" value="P-typ_ATPase_IB"/>
</dbReference>
<dbReference type="SUPFAM" id="SSF81653">
    <property type="entry name" value="Calcium ATPase, transduction domain A"/>
    <property type="match status" value="1"/>
</dbReference>
<evidence type="ECO:0000313" key="17">
    <source>
        <dbReference type="Proteomes" id="UP000234639"/>
    </source>
</evidence>
<reference evidence="16 17" key="1">
    <citation type="submission" date="2017-12" db="EMBL/GenBank/DDBJ databases">
        <title>Phylogenetic diversity of female urinary microbiome.</title>
        <authorList>
            <person name="Thomas-White K."/>
            <person name="Wolfe A.J."/>
        </authorList>
    </citation>
    <scope>NUCLEOTIDE SEQUENCE [LARGE SCALE GENOMIC DNA]</scope>
    <source>
        <strain evidence="16 17">UMB0112</strain>
    </source>
</reference>
<dbReference type="PROSITE" id="PS00154">
    <property type="entry name" value="ATPASE_E1_E2"/>
    <property type="match status" value="1"/>
</dbReference>
<dbReference type="InterPro" id="IPR006121">
    <property type="entry name" value="HMA_dom"/>
</dbReference>
<keyword evidence="9" id="KW-1278">Translocase</keyword>
<comment type="function">
    <text evidence="12">Probably involved in copper export.</text>
</comment>
<dbReference type="PANTHER" id="PTHR43520:SF8">
    <property type="entry name" value="P-TYPE CU(+) TRANSPORTER"/>
    <property type="match status" value="1"/>
</dbReference>
<dbReference type="Pfam" id="PF00122">
    <property type="entry name" value="E1-E2_ATPase"/>
    <property type="match status" value="1"/>
</dbReference>
<feature type="domain" description="HMA" evidence="15">
    <location>
        <begin position="84"/>
        <end position="150"/>
    </location>
</feature>
<proteinExistence type="inferred from homology"/>
<keyword evidence="7 14" id="KW-0547">Nucleotide-binding</keyword>
<dbReference type="NCBIfam" id="TIGR01511">
    <property type="entry name" value="ATPase-IB1_Cu"/>
    <property type="match status" value="1"/>
</dbReference>
<sequence length="787" mass="87445">MEKCKHCQLSFNENELIADEFGNKFCCNGCKEVFYLLNNEGYAEFYEKLGKNKLDPVSSLKKFTKENTENFYKNYVKKTDEGFNEIYIIIEGIHCAACVWLNEKVLFNHPGIIEASINTSTHKAKIIWDENTTNLANIFNLINSIGYNAFAYDPKRSQKRMDAKRREYYSKLLVGIFVTMNIMWIAVALYSGYFSSISQANKDLLHFVEFILATPVIFYTGSVFFKGAKTSIKTRVPNMDLLVITGALTAYFYSVYVMLTRSGEVYFESAAMIITFVFGGKYLELLAQKKAVDRLDSFSNLLNSEVMVKNGDNFEAKDLNLVKKGDIILINSGDKVLVDGKVISGSGSFDYASLSGESLPLFKEKNLSVDSGAICLDGSLTYEASCDFKSSLLNKIITLLENASFKKSKIELLTTKISGYFSAVILSLSLITFICWMIFNSDLQKSILVAVSVLIVACPCALGLATPVATLVGLSIGLKNKIIFKEAAILESVAGCENIVFDKTGTLTKGEFEVINFTKFKEFDENLLLNLVKKSNHLVSKSVFKFINDKVKFNELKFSEFSEIAAKGVKARYKNFDLIGGNFKFLNECGIECKKSDLTNYFFAIDGEVVAKFELEDMLKDDAKMLIKNIKNLGLKPYILSGDNEKVVENVAKKLGINDYKAGFSPLQKADFIKNLKKVIMVGDGINDANALSIATVGIAMGNGASISVEKSDVVLMDESLKSLYEMIVISKKTLKTIKENLAISFFYNAITIPLAVFGYIIPLIAALSMSLSSLAVVLNSVKNLKD</sequence>
<evidence type="ECO:0000256" key="10">
    <source>
        <dbReference type="ARBA" id="ARBA00022989"/>
    </source>
</evidence>
<accession>A0A2I1NA39</accession>
<dbReference type="GO" id="GO:0005524">
    <property type="term" value="F:ATP binding"/>
    <property type="evidence" value="ECO:0007669"/>
    <property type="project" value="UniProtKB-UniRule"/>
</dbReference>
<dbReference type="GO" id="GO:0012505">
    <property type="term" value="C:endomembrane system"/>
    <property type="evidence" value="ECO:0007669"/>
    <property type="project" value="UniProtKB-SubCell"/>
</dbReference>
<name>A0A2I1NA39_9BACT</name>
<dbReference type="PROSITE" id="PS50846">
    <property type="entry name" value="HMA_2"/>
    <property type="match status" value="1"/>
</dbReference>
<keyword evidence="8 14" id="KW-0067">ATP-binding</keyword>
<dbReference type="SUPFAM" id="SSF56784">
    <property type="entry name" value="HAD-like"/>
    <property type="match status" value="1"/>
</dbReference>
<dbReference type="Pfam" id="PF12156">
    <property type="entry name" value="ATPase-cat_bd"/>
    <property type="match status" value="1"/>
</dbReference>
<dbReference type="Gene3D" id="3.30.70.100">
    <property type="match status" value="1"/>
</dbReference>
<dbReference type="GO" id="GO:0043682">
    <property type="term" value="F:P-type divalent copper transporter activity"/>
    <property type="evidence" value="ECO:0007669"/>
    <property type="project" value="TreeGrafter"/>
</dbReference>
<evidence type="ECO:0000256" key="8">
    <source>
        <dbReference type="ARBA" id="ARBA00022840"/>
    </source>
</evidence>
<dbReference type="NCBIfam" id="TIGR01525">
    <property type="entry name" value="ATPase-IB_hvy"/>
    <property type="match status" value="1"/>
</dbReference>
<dbReference type="NCBIfam" id="TIGR01494">
    <property type="entry name" value="ATPase_P-type"/>
    <property type="match status" value="1"/>
</dbReference>
<dbReference type="SUPFAM" id="SSF81665">
    <property type="entry name" value="Calcium ATPase, transmembrane domain M"/>
    <property type="match status" value="1"/>
</dbReference>
<evidence type="ECO:0000256" key="9">
    <source>
        <dbReference type="ARBA" id="ARBA00022967"/>
    </source>
</evidence>
<dbReference type="GO" id="GO:0005507">
    <property type="term" value="F:copper ion binding"/>
    <property type="evidence" value="ECO:0007669"/>
    <property type="project" value="TreeGrafter"/>
</dbReference>
<keyword evidence="4" id="KW-0597">Phosphoprotein</keyword>
<dbReference type="PANTHER" id="PTHR43520">
    <property type="entry name" value="ATP7, ISOFORM B"/>
    <property type="match status" value="1"/>
</dbReference>
<dbReference type="SUPFAM" id="SSF55008">
    <property type="entry name" value="HMA, heavy metal-associated domain"/>
    <property type="match status" value="1"/>
</dbReference>
<dbReference type="Proteomes" id="UP000234639">
    <property type="component" value="Unassembled WGS sequence"/>
</dbReference>
<dbReference type="PROSITE" id="PS01229">
    <property type="entry name" value="COF_2"/>
    <property type="match status" value="1"/>
</dbReference>
<feature type="transmembrane region" description="Helical" evidence="14">
    <location>
        <begin position="168"/>
        <end position="190"/>
    </location>
</feature>
<dbReference type="AlphaFoldDB" id="A0A2I1NA39"/>
<dbReference type="Pfam" id="PF00702">
    <property type="entry name" value="Hydrolase"/>
    <property type="match status" value="1"/>
</dbReference>
<dbReference type="PRINTS" id="PR00119">
    <property type="entry name" value="CATATPASE"/>
</dbReference>
<dbReference type="InterPro" id="IPR001757">
    <property type="entry name" value="P_typ_ATPase"/>
</dbReference>
<evidence type="ECO:0000256" key="6">
    <source>
        <dbReference type="ARBA" id="ARBA00022723"/>
    </source>
</evidence>
<dbReference type="CDD" id="cd00371">
    <property type="entry name" value="HMA"/>
    <property type="match status" value="1"/>
</dbReference>
<dbReference type="InterPro" id="IPR036163">
    <property type="entry name" value="HMA_dom_sf"/>
</dbReference>
<dbReference type="GO" id="GO:0055070">
    <property type="term" value="P:copper ion homeostasis"/>
    <property type="evidence" value="ECO:0007669"/>
    <property type="project" value="TreeGrafter"/>
</dbReference>
<gene>
    <name evidence="16" type="ORF">CYJ41_05255</name>
</gene>
<dbReference type="EMBL" id="PKHU01000004">
    <property type="protein sequence ID" value="PKZ29247.1"/>
    <property type="molecule type" value="Genomic_DNA"/>
</dbReference>
<feature type="transmembrane region" description="Helical" evidence="14">
    <location>
        <begin position="265"/>
        <end position="283"/>
    </location>
</feature>
<evidence type="ECO:0000256" key="13">
    <source>
        <dbReference type="ARBA" id="ARBA00040690"/>
    </source>
</evidence>
<evidence type="ECO:0000259" key="15">
    <source>
        <dbReference type="PROSITE" id="PS50846"/>
    </source>
</evidence>
<dbReference type="CDD" id="cd02079">
    <property type="entry name" value="P-type_ATPase_HM"/>
    <property type="match status" value="1"/>
</dbReference>
<evidence type="ECO:0000256" key="4">
    <source>
        <dbReference type="ARBA" id="ARBA00022553"/>
    </source>
</evidence>
<dbReference type="RefSeq" id="WP_101637267.1">
    <property type="nucleotide sequence ID" value="NZ_PKHU01000004.1"/>
</dbReference>
<dbReference type="Gene3D" id="2.70.150.10">
    <property type="entry name" value="Calcium-transporting ATPase, cytoplasmic transduction domain A"/>
    <property type="match status" value="1"/>
</dbReference>
<dbReference type="InterPro" id="IPR059000">
    <property type="entry name" value="ATPase_P-type_domA"/>
</dbReference>
<feature type="transmembrane region" description="Helical" evidence="14">
    <location>
        <begin position="240"/>
        <end position="259"/>
    </location>
</feature>
<dbReference type="PRINTS" id="PR00943">
    <property type="entry name" value="CUATPASE"/>
</dbReference>
<feature type="transmembrane region" description="Helical" evidence="14">
    <location>
        <begin position="451"/>
        <end position="476"/>
    </location>
</feature>
<evidence type="ECO:0000256" key="7">
    <source>
        <dbReference type="ARBA" id="ARBA00022741"/>
    </source>
</evidence>
<comment type="caution">
    <text evidence="16">The sequence shown here is derived from an EMBL/GenBank/DDBJ whole genome shotgun (WGS) entry which is preliminary data.</text>
</comment>
<keyword evidence="10 14" id="KW-1133">Transmembrane helix</keyword>
<evidence type="ECO:0000313" key="16">
    <source>
        <dbReference type="EMBL" id="PKZ29247.1"/>
    </source>
</evidence>
<feature type="transmembrane region" description="Helical" evidence="14">
    <location>
        <begin position="417"/>
        <end position="439"/>
    </location>
</feature>
<dbReference type="InterPro" id="IPR018303">
    <property type="entry name" value="ATPase_P-typ_P_site"/>
</dbReference>
<dbReference type="InterPro" id="IPR023298">
    <property type="entry name" value="ATPase_P-typ_TM_dom_sf"/>
</dbReference>
<keyword evidence="5 14" id="KW-0812">Transmembrane</keyword>
<keyword evidence="14" id="KW-1003">Cell membrane</keyword>
<dbReference type="Gene3D" id="3.40.50.1000">
    <property type="entry name" value="HAD superfamily/HAD-like"/>
    <property type="match status" value="1"/>
</dbReference>
<dbReference type="InterPro" id="IPR021993">
    <property type="entry name" value="ATPase-cat-bd"/>
</dbReference>
<evidence type="ECO:0000256" key="11">
    <source>
        <dbReference type="ARBA" id="ARBA00023136"/>
    </source>
</evidence>
<dbReference type="Pfam" id="PF00403">
    <property type="entry name" value="HMA"/>
    <property type="match status" value="1"/>
</dbReference>
<evidence type="ECO:0000256" key="1">
    <source>
        <dbReference type="ARBA" id="ARBA00004127"/>
    </source>
</evidence>